<dbReference type="NCBIfam" id="TIGR00378">
    <property type="entry name" value="cax"/>
    <property type="match status" value="1"/>
</dbReference>
<organism evidence="11 12">
    <name type="scientific">Roseiflexus castenholzii (strain DSM 13941 / HLO8)</name>
    <dbReference type="NCBI Taxonomy" id="383372"/>
    <lineage>
        <taxon>Bacteria</taxon>
        <taxon>Bacillati</taxon>
        <taxon>Chloroflexota</taxon>
        <taxon>Chloroflexia</taxon>
        <taxon>Chloroflexales</taxon>
        <taxon>Roseiflexineae</taxon>
        <taxon>Roseiflexaceae</taxon>
        <taxon>Roseiflexus</taxon>
    </lineage>
</organism>
<keyword evidence="3 9" id="KW-0109">Calcium transport</keyword>
<feature type="transmembrane region" description="Helical" evidence="9">
    <location>
        <begin position="26"/>
        <end position="45"/>
    </location>
</feature>
<reference evidence="11 12" key="1">
    <citation type="submission" date="2007-08" db="EMBL/GenBank/DDBJ databases">
        <title>Complete sequence of Roseiflexus castenholzii DSM 13941.</title>
        <authorList>
            <consortium name="US DOE Joint Genome Institute"/>
            <person name="Copeland A."/>
            <person name="Lucas S."/>
            <person name="Lapidus A."/>
            <person name="Barry K."/>
            <person name="Glavina del Rio T."/>
            <person name="Dalin E."/>
            <person name="Tice H."/>
            <person name="Pitluck S."/>
            <person name="Thompson L.S."/>
            <person name="Brettin T."/>
            <person name="Bruce D."/>
            <person name="Detter J.C."/>
            <person name="Han C."/>
            <person name="Tapia R."/>
            <person name="Schmutz J."/>
            <person name="Larimer F."/>
            <person name="Land M."/>
            <person name="Hauser L."/>
            <person name="Kyrpides N."/>
            <person name="Mikhailova N."/>
            <person name="Bryant D.A."/>
            <person name="Hanada S."/>
            <person name="Tsukatani Y."/>
            <person name="Richardson P."/>
        </authorList>
    </citation>
    <scope>NUCLEOTIDE SEQUENCE [LARGE SCALE GENOMIC DNA]</scope>
    <source>
        <strain evidence="12">DSM 13941 / HLO8</strain>
    </source>
</reference>
<feature type="transmembrane region" description="Helical" evidence="9">
    <location>
        <begin position="168"/>
        <end position="189"/>
    </location>
</feature>
<evidence type="ECO:0000256" key="9">
    <source>
        <dbReference type="RuleBase" id="RU365028"/>
    </source>
</evidence>
<dbReference type="Gene3D" id="1.20.1420.30">
    <property type="entry name" value="NCX, central ion-binding region"/>
    <property type="match status" value="1"/>
</dbReference>
<dbReference type="OrthoDB" id="9776105at2"/>
<evidence type="ECO:0000256" key="1">
    <source>
        <dbReference type="ARBA" id="ARBA00004127"/>
    </source>
</evidence>
<dbReference type="GO" id="GO:0006874">
    <property type="term" value="P:intracellular calcium ion homeostasis"/>
    <property type="evidence" value="ECO:0007669"/>
    <property type="project" value="TreeGrafter"/>
</dbReference>
<comment type="caution">
    <text evidence="9">Lacks conserved residue(s) required for the propagation of feature annotation.</text>
</comment>
<comment type="similarity">
    <text evidence="9">Belongs to the Ca(2+):cation antiporter (CaCA) (TC 2.A.19) family.</text>
</comment>
<dbReference type="EMBL" id="CP000804">
    <property type="protein sequence ID" value="ABU59821.1"/>
    <property type="molecule type" value="Genomic_DNA"/>
</dbReference>
<dbReference type="GO" id="GO:0016020">
    <property type="term" value="C:membrane"/>
    <property type="evidence" value="ECO:0007669"/>
    <property type="project" value="InterPro"/>
</dbReference>
<dbReference type="PANTHER" id="PTHR31503:SF22">
    <property type="entry name" value="VACUOLAR CALCIUM ION TRANSPORTER"/>
    <property type="match status" value="1"/>
</dbReference>
<dbReference type="AlphaFoldDB" id="A7NQH5"/>
<keyword evidence="2 9" id="KW-0813">Transport</keyword>
<evidence type="ECO:0000256" key="2">
    <source>
        <dbReference type="ARBA" id="ARBA00022448"/>
    </source>
</evidence>
<evidence type="ECO:0000256" key="6">
    <source>
        <dbReference type="ARBA" id="ARBA00022989"/>
    </source>
</evidence>
<dbReference type="KEGG" id="rca:Rcas_3782"/>
<comment type="function">
    <text evidence="9">Ca(+)/H(+) antiporter that extrudes calcium in exchange for external protons.</text>
</comment>
<protein>
    <recommendedName>
        <fullName evidence="9">Ca(2+)/H(+) antiporter</fullName>
    </recommendedName>
</protein>
<evidence type="ECO:0000256" key="3">
    <source>
        <dbReference type="ARBA" id="ARBA00022568"/>
    </source>
</evidence>
<gene>
    <name evidence="11" type="ordered locus">Rcas_3782</name>
</gene>
<feature type="transmembrane region" description="Helical" evidence="9">
    <location>
        <begin position="57"/>
        <end position="78"/>
    </location>
</feature>
<name>A7NQH5_ROSCS</name>
<keyword evidence="6 9" id="KW-1133">Transmembrane helix</keyword>
<dbReference type="InterPro" id="IPR044880">
    <property type="entry name" value="NCX_ion-bd_dom_sf"/>
</dbReference>
<keyword evidence="8 9" id="KW-0472">Membrane</keyword>
<evidence type="ECO:0000256" key="8">
    <source>
        <dbReference type="ARBA" id="ARBA00023136"/>
    </source>
</evidence>
<feature type="transmembrane region" description="Helical" evidence="9">
    <location>
        <begin position="255"/>
        <end position="273"/>
    </location>
</feature>
<dbReference type="eggNOG" id="COG0387">
    <property type="taxonomic scope" value="Bacteria"/>
</dbReference>
<evidence type="ECO:0000313" key="11">
    <source>
        <dbReference type="EMBL" id="ABU59821.1"/>
    </source>
</evidence>
<evidence type="ECO:0000256" key="4">
    <source>
        <dbReference type="ARBA" id="ARBA00022692"/>
    </source>
</evidence>
<feature type="transmembrane region" description="Helical" evidence="9">
    <location>
        <begin position="318"/>
        <end position="340"/>
    </location>
</feature>
<evidence type="ECO:0000256" key="5">
    <source>
        <dbReference type="ARBA" id="ARBA00022837"/>
    </source>
</evidence>
<dbReference type="Proteomes" id="UP000000263">
    <property type="component" value="Chromosome"/>
</dbReference>
<keyword evidence="4 9" id="KW-0812">Transmembrane</keyword>
<sequence>MNVLRYMLIFVPLAFLAELFFPNPLLVFALSCVALIPLAGLLGEATEELAIHVGPKIGGLLNATLGNAAELIITIVALREGKIELVKASITGSILGNLLLILGLSLLLGGIRHGIQTFDRNLTGVAATMMMLSVVGMMIPTLFELLREVQSGAVDVFNTDVRDPALDALSLGVAAILIVLYVLSLIFSFQKPERGIGAPTGVDDPSAEIEHHRAKWSVPVSLGVLTVSTIAIVFLSEFLVGAVEPVVEQLGVSELFLGVILIPLVGNVAEHIVGVQVAMKNKMDLSLSISLGSSMQIALFVAPLLVFISLLFGNEMTLYFSLFEVAALTLAVLCAVQVSVDGESNWLEGAQLLAVYLIVGLGFFYVVTPGVHGG</sequence>
<feature type="domain" description="Sodium/calcium exchanger membrane region" evidence="10">
    <location>
        <begin position="25"/>
        <end position="189"/>
    </location>
</feature>
<keyword evidence="5 9" id="KW-0106">Calcium</keyword>
<dbReference type="InterPro" id="IPR004837">
    <property type="entry name" value="NaCa_Exmemb"/>
</dbReference>
<keyword evidence="9" id="KW-0050">Antiport</keyword>
<dbReference type="PROSITE" id="PS51257">
    <property type="entry name" value="PROKAR_LIPOPROTEIN"/>
    <property type="match status" value="1"/>
</dbReference>
<dbReference type="STRING" id="383372.Rcas_3782"/>
<feature type="domain" description="Sodium/calcium exchanger membrane region" evidence="10">
    <location>
        <begin position="221"/>
        <end position="359"/>
    </location>
</feature>
<evidence type="ECO:0000313" key="12">
    <source>
        <dbReference type="Proteomes" id="UP000000263"/>
    </source>
</evidence>
<feature type="transmembrane region" description="Helical" evidence="9">
    <location>
        <begin position="352"/>
        <end position="371"/>
    </location>
</feature>
<evidence type="ECO:0000259" key="10">
    <source>
        <dbReference type="Pfam" id="PF01699"/>
    </source>
</evidence>
<dbReference type="PANTHER" id="PTHR31503">
    <property type="entry name" value="VACUOLAR CALCIUM ION TRANSPORTER"/>
    <property type="match status" value="1"/>
</dbReference>
<feature type="transmembrane region" description="Helical" evidence="9">
    <location>
        <begin position="90"/>
        <end position="110"/>
    </location>
</feature>
<dbReference type="HOGENOM" id="CLU_008721_2_1_0"/>
<dbReference type="InterPro" id="IPR004798">
    <property type="entry name" value="CAX-like"/>
</dbReference>
<feature type="transmembrane region" description="Helical" evidence="9">
    <location>
        <begin position="222"/>
        <end position="243"/>
    </location>
</feature>
<feature type="transmembrane region" description="Helical" evidence="9">
    <location>
        <begin position="122"/>
        <end position="143"/>
    </location>
</feature>
<evidence type="ECO:0000256" key="7">
    <source>
        <dbReference type="ARBA" id="ARBA00023065"/>
    </source>
</evidence>
<dbReference type="GO" id="GO:0015369">
    <property type="term" value="F:calcium:proton antiporter activity"/>
    <property type="evidence" value="ECO:0007669"/>
    <property type="project" value="UniProtKB-UniRule"/>
</dbReference>
<keyword evidence="12" id="KW-1185">Reference proteome</keyword>
<dbReference type="GO" id="GO:0012505">
    <property type="term" value="C:endomembrane system"/>
    <property type="evidence" value="ECO:0007669"/>
    <property type="project" value="UniProtKB-SubCell"/>
</dbReference>
<accession>A7NQH5</accession>
<dbReference type="RefSeq" id="WP_012122244.1">
    <property type="nucleotide sequence ID" value="NC_009767.1"/>
</dbReference>
<keyword evidence="7 9" id="KW-0406">Ion transport</keyword>
<dbReference type="Pfam" id="PF01699">
    <property type="entry name" value="Na_Ca_ex"/>
    <property type="match status" value="2"/>
</dbReference>
<comment type="subcellular location">
    <subcellularLocation>
        <location evidence="1">Endomembrane system</location>
        <topology evidence="1">Multi-pass membrane protein</topology>
    </subcellularLocation>
</comment>
<proteinExistence type="inferred from homology"/>
<feature type="transmembrane region" description="Helical" evidence="9">
    <location>
        <begin position="285"/>
        <end position="312"/>
    </location>
</feature>
<dbReference type="InterPro" id="IPR004713">
    <property type="entry name" value="CaH_exchang"/>
</dbReference>